<reference evidence="5" key="2">
    <citation type="submission" date="2018-06" db="EMBL/GenBank/DDBJ databases">
        <title>Brevibacillus brevis DZQ7, complete genome sequence.</title>
        <authorList>
            <person name="Hou Q."/>
        </authorList>
    </citation>
    <scope>NUCLEOTIDE SEQUENCE</scope>
    <source>
        <strain evidence="5">DZQ7</strain>
    </source>
</reference>
<evidence type="ECO:0000256" key="2">
    <source>
        <dbReference type="PIRSR" id="PIRSR601310-3"/>
    </source>
</evidence>
<dbReference type="eggNOG" id="COG0537">
    <property type="taxonomic scope" value="Bacteria"/>
</dbReference>
<dbReference type="OrthoDB" id="9784774at2"/>
<evidence type="ECO:0000256" key="1">
    <source>
        <dbReference type="PIRSR" id="PIRSR601310-1"/>
    </source>
</evidence>
<dbReference type="EMBL" id="CP030117">
    <property type="protein sequence ID" value="AWX56047.1"/>
    <property type="molecule type" value="Genomic_DNA"/>
</dbReference>
<dbReference type="PROSITE" id="PS51084">
    <property type="entry name" value="HIT_2"/>
    <property type="match status" value="1"/>
</dbReference>
<dbReference type="InterPro" id="IPR011146">
    <property type="entry name" value="HIT-like"/>
</dbReference>
<accession>A0A0J6BEL6</accession>
<feature type="domain" description="HIT" evidence="4">
    <location>
        <begin position="4"/>
        <end position="112"/>
    </location>
</feature>
<evidence type="ECO:0000259" key="4">
    <source>
        <dbReference type="PROSITE" id="PS51084"/>
    </source>
</evidence>
<feature type="active site" description="Tele-AMP-histidine intermediate" evidence="1">
    <location>
        <position position="99"/>
    </location>
</feature>
<dbReference type="EMBL" id="CP042161">
    <property type="protein sequence ID" value="QDS34369.1"/>
    <property type="molecule type" value="Genomic_DNA"/>
</dbReference>
<evidence type="ECO:0000313" key="6">
    <source>
        <dbReference type="EMBL" id="QDS34369.1"/>
    </source>
</evidence>
<proteinExistence type="predicted"/>
<dbReference type="SUPFAM" id="SSF54197">
    <property type="entry name" value="HIT-like"/>
    <property type="match status" value="1"/>
</dbReference>
<dbReference type="GO" id="GO:0003824">
    <property type="term" value="F:catalytic activity"/>
    <property type="evidence" value="ECO:0007669"/>
    <property type="project" value="InterPro"/>
</dbReference>
<dbReference type="OMA" id="YRVVMNC"/>
<organism evidence="5 7">
    <name type="scientific">Brevibacillus brevis</name>
    <name type="common">Bacillus brevis</name>
    <dbReference type="NCBI Taxonomy" id="1393"/>
    <lineage>
        <taxon>Bacteria</taxon>
        <taxon>Bacillati</taxon>
        <taxon>Bacillota</taxon>
        <taxon>Bacilli</taxon>
        <taxon>Bacillales</taxon>
        <taxon>Paenibacillaceae</taxon>
        <taxon>Brevibacillus</taxon>
    </lineage>
</organism>
<dbReference type="PRINTS" id="PR00332">
    <property type="entry name" value="HISTRIAD"/>
</dbReference>
<dbReference type="Gene3D" id="3.30.428.10">
    <property type="entry name" value="HIT-like"/>
    <property type="match status" value="1"/>
</dbReference>
<dbReference type="AlphaFoldDB" id="A0A0J6BEL6"/>
<reference evidence="5 7" key="1">
    <citation type="journal article" date="2015" name="Genome Announc.">
        <title>Draft Genome Sequence of Brevibacillus brevis DZQ7, a Plant Growth-Promoting Rhizobacterium with Broad-Spectrum Antimicrobial Activity.</title>
        <authorList>
            <person name="Hou Q."/>
            <person name="Wang C."/>
            <person name="Hou X."/>
            <person name="Xia Z."/>
            <person name="Ye J."/>
            <person name="Liu K."/>
            <person name="Liu H."/>
            <person name="Wang J."/>
            <person name="Guo H."/>
            <person name="Yu X."/>
            <person name="Yang Y."/>
            <person name="Du B."/>
            <person name="Ding Y."/>
        </authorList>
    </citation>
    <scope>NUCLEOTIDE SEQUENCE [LARGE SCALE GENOMIC DNA]</scope>
    <source>
        <strain evidence="5 7">DZQ7</strain>
    </source>
</reference>
<dbReference type="Proteomes" id="UP000036061">
    <property type="component" value="Chromosome"/>
</dbReference>
<dbReference type="Proteomes" id="UP000317713">
    <property type="component" value="Chromosome"/>
</dbReference>
<evidence type="ECO:0000313" key="5">
    <source>
        <dbReference type="EMBL" id="AWX56047.1"/>
    </source>
</evidence>
<dbReference type="CDD" id="cd01276">
    <property type="entry name" value="PKCI_related"/>
    <property type="match status" value="1"/>
</dbReference>
<dbReference type="InterPro" id="IPR036265">
    <property type="entry name" value="HIT-like_sf"/>
</dbReference>
<dbReference type="InterPro" id="IPR001310">
    <property type="entry name" value="Histidine_triad_HIT"/>
</dbReference>
<gene>
    <name evidence="5" type="ORF">AB432_013780</name>
    <name evidence="6" type="ORF">FPS98_10475</name>
</gene>
<evidence type="ECO:0000313" key="7">
    <source>
        <dbReference type="Proteomes" id="UP000036061"/>
    </source>
</evidence>
<name>A0A0J6BEL6_BREBE</name>
<sequence>MDCLFCKIVNGDIPSKKVYEDEHVLAFHDINPVAPVHVLMIPKKHIQSVLAIEPEDKELIGHLHLSLQKVAETMGVNEDGFRIVTNIGKHGQQTVFHLHYHLIGGRQLEWQF</sequence>
<dbReference type="PANTHER" id="PTHR23089">
    <property type="entry name" value="HISTIDINE TRIAD HIT PROTEIN"/>
    <property type="match status" value="1"/>
</dbReference>
<evidence type="ECO:0000313" key="8">
    <source>
        <dbReference type="Proteomes" id="UP000317713"/>
    </source>
</evidence>
<feature type="short sequence motif" description="Histidine triad motif" evidence="2 3">
    <location>
        <begin position="97"/>
        <end position="101"/>
    </location>
</feature>
<dbReference type="Pfam" id="PF01230">
    <property type="entry name" value="HIT"/>
    <property type="match status" value="1"/>
</dbReference>
<protein>
    <submittedName>
        <fullName evidence="5">Histidine triad nucleotide-binding protein</fullName>
    </submittedName>
</protein>
<reference evidence="6 8" key="3">
    <citation type="submission" date="2019-07" db="EMBL/GenBank/DDBJ databases">
        <title>Characterization of Brevibacillus brevis HK544, as a potential biocontrol agent.</title>
        <authorList>
            <person name="Kim H."/>
        </authorList>
    </citation>
    <scope>NUCLEOTIDE SEQUENCE [LARGE SCALE GENOMIC DNA]</scope>
    <source>
        <strain evidence="6 8">HK544</strain>
    </source>
</reference>
<evidence type="ECO:0000256" key="3">
    <source>
        <dbReference type="PROSITE-ProRule" id="PRU00464"/>
    </source>
</evidence>
<dbReference type="GeneID" id="95750086"/>
<dbReference type="RefSeq" id="WP_007727375.1">
    <property type="nucleotide sequence ID" value="NZ_BAAFZQ010000004.1"/>
</dbReference>